<dbReference type="Proteomes" id="UP001379533">
    <property type="component" value="Chromosome"/>
</dbReference>
<accession>A0ABZ2K017</accession>
<dbReference type="EMBL" id="CP089982">
    <property type="protein sequence ID" value="WXA90350.1"/>
    <property type="molecule type" value="Genomic_DNA"/>
</dbReference>
<organism evidence="1 2">
    <name type="scientific">Pendulispora brunnea</name>
    <dbReference type="NCBI Taxonomy" id="2905690"/>
    <lineage>
        <taxon>Bacteria</taxon>
        <taxon>Pseudomonadati</taxon>
        <taxon>Myxococcota</taxon>
        <taxon>Myxococcia</taxon>
        <taxon>Myxococcales</taxon>
        <taxon>Sorangiineae</taxon>
        <taxon>Pendulisporaceae</taxon>
        <taxon>Pendulispora</taxon>
    </lineage>
</organism>
<reference evidence="1 2" key="1">
    <citation type="submission" date="2021-12" db="EMBL/GenBank/DDBJ databases">
        <title>Discovery of the Pendulisporaceae a myxobacterial family with distinct sporulation behavior and unique specialized metabolism.</title>
        <authorList>
            <person name="Garcia R."/>
            <person name="Popoff A."/>
            <person name="Bader C.D."/>
            <person name="Loehr J."/>
            <person name="Walesch S."/>
            <person name="Walt C."/>
            <person name="Boldt J."/>
            <person name="Bunk B."/>
            <person name="Haeckl F.J.F.P.J."/>
            <person name="Gunesch A.P."/>
            <person name="Birkelbach J."/>
            <person name="Nuebel U."/>
            <person name="Pietschmann T."/>
            <person name="Bach T."/>
            <person name="Mueller R."/>
        </authorList>
    </citation>
    <scope>NUCLEOTIDE SEQUENCE [LARGE SCALE GENOMIC DNA]</scope>
    <source>
        <strain evidence="1 2">MSr12523</strain>
    </source>
</reference>
<keyword evidence="2" id="KW-1185">Reference proteome</keyword>
<evidence type="ECO:0000313" key="1">
    <source>
        <dbReference type="EMBL" id="WXA90350.1"/>
    </source>
</evidence>
<sequence length="230" mass="23814">MSDDSSKLGPTCHFEGENATARGRCIVSSCQGSVNACCGDSSCRNALSGLDRCAQTGGPDCAQLKSATYDKAPVAVQKLGDCIVGYCASSCETSRDGGVSGHANVHCSGSQDSCTCDYSPASSNEERCGELTVDHALCCQDIGWPGRGLSCGCHRWACKDTSSGCECNDYSDGPKTTCEKKASGHHCCATDYSTCVCSAEACFGSAVEVASCANTTARCSSNEEKVDRCN</sequence>
<evidence type="ECO:0000313" key="2">
    <source>
        <dbReference type="Proteomes" id="UP001379533"/>
    </source>
</evidence>
<proteinExistence type="predicted"/>
<protein>
    <submittedName>
        <fullName evidence="1">Uncharacterized protein</fullName>
    </submittedName>
</protein>
<gene>
    <name evidence="1" type="ORF">LZC95_28290</name>
</gene>
<dbReference type="RefSeq" id="WP_394840963.1">
    <property type="nucleotide sequence ID" value="NZ_CP089982.1"/>
</dbReference>
<name>A0ABZ2K017_9BACT</name>